<proteinExistence type="predicted"/>
<reference evidence="4" key="1">
    <citation type="journal article" date="2019" name="Int. J. Syst. Evol. Microbiol.">
        <title>The Global Catalogue of Microorganisms (GCM) 10K type strain sequencing project: providing services to taxonomists for standard genome sequencing and annotation.</title>
        <authorList>
            <consortium name="The Broad Institute Genomics Platform"/>
            <consortium name="The Broad Institute Genome Sequencing Center for Infectious Disease"/>
            <person name="Wu L."/>
            <person name="Ma J."/>
        </authorList>
    </citation>
    <scope>NUCLEOTIDE SEQUENCE [LARGE SCALE GENOMIC DNA]</scope>
    <source>
        <strain evidence="4">ZS-35-S2</strain>
    </source>
</reference>
<dbReference type="EMBL" id="JBHUIJ010000027">
    <property type="protein sequence ID" value="MFD2239201.1"/>
    <property type="molecule type" value="Genomic_DNA"/>
</dbReference>
<feature type="domain" description="Heparinase II/III-like C-terminal" evidence="2">
    <location>
        <begin position="319"/>
        <end position="557"/>
    </location>
</feature>
<dbReference type="Pfam" id="PF07940">
    <property type="entry name" value="Hepar_II_III_C"/>
    <property type="match status" value="1"/>
</dbReference>
<dbReference type="Gene3D" id="2.70.98.70">
    <property type="match status" value="1"/>
</dbReference>
<protein>
    <submittedName>
        <fullName evidence="3">Heparinase II/III family protein</fullName>
    </submittedName>
</protein>
<dbReference type="RefSeq" id="WP_209738636.1">
    <property type="nucleotide sequence ID" value="NZ_CP072611.1"/>
</dbReference>
<evidence type="ECO:0000313" key="4">
    <source>
        <dbReference type="Proteomes" id="UP001597371"/>
    </source>
</evidence>
<keyword evidence="4" id="KW-1185">Reference proteome</keyword>
<comment type="caution">
    <text evidence="3">The sequence shown here is derived from an EMBL/GenBank/DDBJ whole genome shotgun (WGS) entry which is preliminary data.</text>
</comment>
<organism evidence="3 4">
    <name type="scientific">Aureimonas populi</name>
    <dbReference type="NCBI Taxonomy" id="1701758"/>
    <lineage>
        <taxon>Bacteria</taxon>
        <taxon>Pseudomonadati</taxon>
        <taxon>Pseudomonadota</taxon>
        <taxon>Alphaproteobacteria</taxon>
        <taxon>Hyphomicrobiales</taxon>
        <taxon>Aurantimonadaceae</taxon>
        <taxon>Aureimonas</taxon>
    </lineage>
</organism>
<evidence type="ECO:0000259" key="2">
    <source>
        <dbReference type="Pfam" id="PF07940"/>
    </source>
</evidence>
<evidence type="ECO:0000256" key="1">
    <source>
        <dbReference type="ARBA" id="ARBA00004196"/>
    </source>
</evidence>
<sequence>MTIAAELVDDPRLAGLMAKEAWRRARRRLRTSPSLLWLVHRRASESDRLMAVPRQIERGDRAVAEAIYGGRFELAGHVALMGATTPFRVSEAPEGWQAELASFEWLRHLAEVEDALASANARAHVGDFYALRRRRRAPVAMRPDIIARRLMALFTHAPLVLAQAEPAFTRRFLERLAGEARLLRRMAPEVTDGLPRLQVRIALAYATLCLPGASAMIRTAGANLAAELDRQIFADGGHACRNPDAIALLLKQLLPLRQLYSARNLAVPRGLFSAIDRMLPALRFFLHADGSQAMFNGAGLVSRSLLAGLLRFDETLGDPVGHMRQSGYQRLAQGGAVLIADAGLAPVATMSGEAHAGTLAFEFSSGRQRFVVNCGPSPRDEWRRLARATAAHSTVTVGDRSSSRFPRSERLGRFLGGPLVAGPTRVPATRQDGREGQHLTLAHDGYRAGFGLIHERELLLSPDGMLLEGADRLHKAAGRGVRAGEAEGALRFHLHPDVVAEQAGKGIRLAGGGEVWWFFADAPVSLEDSIVFSCPDAPRPTAQIVARFEPGRAEINWRFERQH</sequence>
<dbReference type="InterPro" id="IPR008929">
    <property type="entry name" value="Chondroitin_lyas"/>
</dbReference>
<accession>A0ABW5CQU6</accession>
<dbReference type="Gene3D" id="1.50.10.100">
    <property type="entry name" value="Chondroitin AC/alginate lyase"/>
    <property type="match status" value="1"/>
</dbReference>
<comment type="subcellular location">
    <subcellularLocation>
        <location evidence="1">Cell envelope</location>
    </subcellularLocation>
</comment>
<name>A0ABW5CQU6_9HYPH</name>
<dbReference type="InterPro" id="IPR012480">
    <property type="entry name" value="Hepar_II_III_C"/>
</dbReference>
<gene>
    <name evidence="3" type="ORF">ACFSKQ_17260</name>
</gene>
<dbReference type="Proteomes" id="UP001597371">
    <property type="component" value="Unassembled WGS sequence"/>
</dbReference>
<evidence type="ECO:0000313" key="3">
    <source>
        <dbReference type="EMBL" id="MFD2239201.1"/>
    </source>
</evidence>